<organism evidence="2 3">
    <name type="scientific">Clostridium butyricum</name>
    <dbReference type="NCBI Taxonomy" id="1492"/>
    <lineage>
        <taxon>Bacteria</taxon>
        <taxon>Bacillati</taxon>
        <taxon>Bacillota</taxon>
        <taxon>Clostridia</taxon>
        <taxon>Eubacteriales</taxon>
        <taxon>Clostridiaceae</taxon>
        <taxon>Clostridium</taxon>
    </lineage>
</organism>
<dbReference type="AlphaFoldDB" id="A0A0A6PSE6"/>
<proteinExistence type="predicted"/>
<dbReference type="Proteomes" id="UP000238081">
    <property type="component" value="Unassembled WGS sequence"/>
</dbReference>
<feature type="coiled-coil region" evidence="1">
    <location>
        <begin position="32"/>
        <end position="91"/>
    </location>
</feature>
<sequence>MPIILILVGLVLVIYNYIALKKESIPFEIHDNEEKLKKNNSFENVLEKSKDELNEYKIELGVFRKNVAESLTELQEEILEIKKYLNIIKNNDNLYEDKIEEENLIIEEDSFYNKFDDNVISEINFNNNSMKRKSSDTEKIEDSKKTEKIKELLNEGLSEDEICHRLSISKGEVLLVKDLYKK</sequence>
<name>A0A0A6PSE6_CLOBU</name>
<dbReference type="RefSeq" id="WP_043663180.1">
    <property type="nucleotide sequence ID" value="NZ_JSEG01000006.1"/>
</dbReference>
<protein>
    <submittedName>
        <fullName evidence="2">Uncharacterized protein</fullName>
    </submittedName>
</protein>
<evidence type="ECO:0000256" key="1">
    <source>
        <dbReference type="SAM" id="Coils"/>
    </source>
</evidence>
<dbReference type="EMBL" id="LRDH01000107">
    <property type="protein sequence ID" value="PPV14701.1"/>
    <property type="molecule type" value="Genomic_DNA"/>
</dbReference>
<evidence type="ECO:0000313" key="3">
    <source>
        <dbReference type="Proteomes" id="UP000238081"/>
    </source>
</evidence>
<comment type="caution">
    <text evidence="2">The sequence shown here is derived from an EMBL/GenBank/DDBJ whole genome shotgun (WGS) entry which is preliminary data.</text>
</comment>
<evidence type="ECO:0000313" key="2">
    <source>
        <dbReference type="EMBL" id="PPV14701.1"/>
    </source>
</evidence>
<keyword evidence="1" id="KW-0175">Coiled coil</keyword>
<reference evidence="2 3" key="1">
    <citation type="submission" date="2016-01" db="EMBL/GenBank/DDBJ databases">
        <title>Characterization of the Clostridium difficile lineages that are prevalent in Hong Kong and China.</title>
        <authorList>
            <person name="Kwok J.S.-L."/>
            <person name="Lam W.-Y."/>
            <person name="Ip M."/>
            <person name="Chan T.-F."/>
            <person name="Hawkey P.M."/>
            <person name="Tsui S.K.-W."/>
        </authorList>
    </citation>
    <scope>NUCLEOTIDE SEQUENCE [LARGE SCALE GENOMIC DNA]</scope>
    <source>
        <strain evidence="2 3">300064</strain>
    </source>
</reference>
<accession>A0A0A6PSE6</accession>
<gene>
    <name evidence="2" type="ORF">AWN73_03030</name>
</gene>